<dbReference type="AlphaFoldDB" id="A0AA41XHT1"/>
<dbReference type="Proteomes" id="UP001165587">
    <property type="component" value="Unassembled WGS sequence"/>
</dbReference>
<gene>
    <name evidence="2" type="ORF">N1028_11760</name>
</gene>
<dbReference type="EMBL" id="JANLCK010000006">
    <property type="protein sequence ID" value="MCS5726569.1"/>
    <property type="molecule type" value="Genomic_DNA"/>
</dbReference>
<reference evidence="2" key="1">
    <citation type="submission" date="2022-08" db="EMBL/GenBank/DDBJ databases">
        <authorList>
            <person name="Deng Y."/>
            <person name="Han X.-F."/>
            <person name="Zhang Y.-Q."/>
        </authorList>
    </citation>
    <scope>NUCLEOTIDE SEQUENCE</scope>
    <source>
        <strain evidence="2">CPCC 203407</strain>
    </source>
</reference>
<proteinExistence type="predicted"/>
<sequence>MARRSSFPGAADAHGGASSAGVVRGETHFTPDNDRRRTGRIASPARMASLYAREPITTV</sequence>
<protein>
    <submittedName>
        <fullName evidence="2">Uncharacterized protein</fullName>
    </submittedName>
</protein>
<organism evidence="2 3">
    <name type="scientific">Herbiconiux oxytropis</name>
    <dbReference type="NCBI Taxonomy" id="2970915"/>
    <lineage>
        <taxon>Bacteria</taxon>
        <taxon>Bacillati</taxon>
        <taxon>Actinomycetota</taxon>
        <taxon>Actinomycetes</taxon>
        <taxon>Micrococcales</taxon>
        <taxon>Microbacteriaceae</taxon>
        <taxon>Herbiconiux</taxon>
    </lineage>
</organism>
<evidence type="ECO:0000313" key="3">
    <source>
        <dbReference type="Proteomes" id="UP001165587"/>
    </source>
</evidence>
<dbReference type="RefSeq" id="WP_259529116.1">
    <property type="nucleotide sequence ID" value="NZ_JANLCK010000006.1"/>
</dbReference>
<evidence type="ECO:0000313" key="2">
    <source>
        <dbReference type="EMBL" id="MCS5726569.1"/>
    </source>
</evidence>
<evidence type="ECO:0000256" key="1">
    <source>
        <dbReference type="SAM" id="MobiDB-lite"/>
    </source>
</evidence>
<feature type="compositionally biased region" description="Low complexity" evidence="1">
    <location>
        <begin position="9"/>
        <end position="24"/>
    </location>
</feature>
<accession>A0AA41XHT1</accession>
<keyword evidence="3" id="KW-1185">Reference proteome</keyword>
<name>A0AA41XHT1_9MICO</name>
<feature type="compositionally biased region" description="Basic and acidic residues" evidence="1">
    <location>
        <begin position="25"/>
        <end position="36"/>
    </location>
</feature>
<comment type="caution">
    <text evidence="2">The sequence shown here is derived from an EMBL/GenBank/DDBJ whole genome shotgun (WGS) entry which is preliminary data.</text>
</comment>
<feature type="region of interest" description="Disordered" evidence="1">
    <location>
        <begin position="1"/>
        <end position="59"/>
    </location>
</feature>